<feature type="non-terminal residue" evidence="1">
    <location>
        <position position="66"/>
    </location>
</feature>
<reference evidence="1" key="1">
    <citation type="submission" date="2018-05" db="EMBL/GenBank/DDBJ databases">
        <authorList>
            <person name="Lanie J.A."/>
            <person name="Ng W.-L."/>
            <person name="Kazmierczak K.M."/>
            <person name="Andrzejewski T.M."/>
            <person name="Davidsen T.M."/>
            <person name="Wayne K.J."/>
            <person name="Tettelin H."/>
            <person name="Glass J.I."/>
            <person name="Rusch D."/>
            <person name="Podicherti R."/>
            <person name="Tsui H.-C.T."/>
            <person name="Winkler M.E."/>
        </authorList>
    </citation>
    <scope>NUCLEOTIDE SEQUENCE</scope>
</reference>
<organism evidence="1">
    <name type="scientific">marine metagenome</name>
    <dbReference type="NCBI Taxonomy" id="408172"/>
    <lineage>
        <taxon>unclassified sequences</taxon>
        <taxon>metagenomes</taxon>
        <taxon>ecological metagenomes</taxon>
    </lineage>
</organism>
<dbReference type="EMBL" id="UINC01185165">
    <property type="protein sequence ID" value="SVD96736.1"/>
    <property type="molecule type" value="Genomic_DNA"/>
</dbReference>
<protein>
    <submittedName>
        <fullName evidence="1">Uncharacterized protein</fullName>
    </submittedName>
</protein>
<dbReference type="AlphaFoldDB" id="A0A382ZMA8"/>
<sequence>MRAKSYILSTTFEPAAEKTDQENHMTQRTYGILLLSFSKHSHQRSFAPLYQAHPRTRIIAVADEPD</sequence>
<gene>
    <name evidence="1" type="ORF">METZ01_LOCUS449590</name>
</gene>
<evidence type="ECO:0000313" key="1">
    <source>
        <dbReference type="EMBL" id="SVD96736.1"/>
    </source>
</evidence>
<accession>A0A382ZMA8</accession>
<proteinExistence type="predicted"/>
<name>A0A382ZMA8_9ZZZZ</name>